<feature type="transmembrane region" description="Helical" evidence="4">
    <location>
        <begin position="65"/>
        <end position="84"/>
    </location>
</feature>
<feature type="transmembrane region" description="Helical" evidence="4">
    <location>
        <begin position="12"/>
        <end position="29"/>
    </location>
</feature>
<reference evidence="5 6" key="1">
    <citation type="submission" date="2020-08" db="EMBL/GenBank/DDBJ databases">
        <title>Genomic Encyclopedia of Type Strains, Phase IV (KMG-IV): sequencing the most valuable type-strain genomes for metagenomic binning, comparative biology and taxonomic classification.</title>
        <authorList>
            <person name="Goeker M."/>
        </authorList>
    </citation>
    <scope>NUCLEOTIDE SEQUENCE [LARGE SCALE GENOMIC DNA]</scope>
    <source>
        <strain evidence="5 6">DSM 25897</strain>
    </source>
</reference>
<feature type="repeat" description="ANK" evidence="3">
    <location>
        <begin position="1031"/>
        <end position="1063"/>
    </location>
</feature>
<comment type="caution">
    <text evidence="5">The sequence shown here is derived from an EMBL/GenBank/DDBJ whole genome shotgun (WGS) entry which is preliminary data.</text>
</comment>
<feature type="repeat" description="ANK" evidence="3">
    <location>
        <begin position="339"/>
        <end position="371"/>
    </location>
</feature>
<proteinExistence type="predicted"/>
<dbReference type="SUPFAM" id="SSF48403">
    <property type="entry name" value="Ankyrin repeat"/>
    <property type="match status" value="2"/>
</dbReference>
<feature type="repeat" description="ANK" evidence="3">
    <location>
        <begin position="913"/>
        <end position="945"/>
    </location>
</feature>
<accession>A0A7W7Y1F6</accession>
<evidence type="ECO:0000256" key="2">
    <source>
        <dbReference type="ARBA" id="ARBA00023043"/>
    </source>
</evidence>
<dbReference type="InterPro" id="IPR002110">
    <property type="entry name" value="Ankyrin_rpt"/>
</dbReference>
<dbReference type="PANTHER" id="PTHR24123">
    <property type="entry name" value="ANKYRIN REPEAT-CONTAINING"/>
    <property type="match status" value="1"/>
</dbReference>
<dbReference type="Pfam" id="PF00023">
    <property type="entry name" value="Ank"/>
    <property type="match status" value="1"/>
</dbReference>
<evidence type="ECO:0000313" key="6">
    <source>
        <dbReference type="Proteomes" id="UP000519004"/>
    </source>
</evidence>
<keyword evidence="4" id="KW-1133">Transmembrane helix</keyword>
<evidence type="ECO:0000256" key="1">
    <source>
        <dbReference type="ARBA" id="ARBA00022737"/>
    </source>
</evidence>
<dbReference type="PROSITE" id="PS50297">
    <property type="entry name" value="ANK_REP_REGION"/>
    <property type="match status" value="8"/>
</dbReference>
<dbReference type="Pfam" id="PF12796">
    <property type="entry name" value="Ank_2"/>
    <property type="match status" value="4"/>
</dbReference>
<evidence type="ECO:0008006" key="7">
    <source>
        <dbReference type="Google" id="ProtNLM"/>
    </source>
</evidence>
<feature type="transmembrane region" description="Helical" evidence="4">
    <location>
        <begin position="177"/>
        <end position="196"/>
    </location>
</feature>
<feature type="repeat" description="ANK" evidence="3">
    <location>
        <begin position="437"/>
        <end position="469"/>
    </location>
</feature>
<dbReference type="SMART" id="SM00248">
    <property type="entry name" value="ANK"/>
    <property type="match status" value="18"/>
</dbReference>
<evidence type="ECO:0000313" key="5">
    <source>
        <dbReference type="EMBL" id="MBB5016341.1"/>
    </source>
</evidence>
<dbReference type="PANTHER" id="PTHR24123:SF33">
    <property type="entry name" value="PROTEIN HOS4"/>
    <property type="match status" value="1"/>
</dbReference>
<feature type="repeat" description="ANK" evidence="3">
    <location>
        <begin position="402"/>
        <end position="436"/>
    </location>
</feature>
<name>A0A7W7Y1F6_9GAMM</name>
<dbReference type="PROSITE" id="PS50088">
    <property type="entry name" value="ANK_REPEAT"/>
    <property type="match status" value="10"/>
</dbReference>
<keyword evidence="2 3" id="KW-0040">ANK repeat</keyword>
<gene>
    <name evidence="5" type="ORF">HNQ58_002256</name>
</gene>
<organism evidence="5 6">
    <name type="scientific">Rehaibacterium terrae</name>
    <dbReference type="NCBI Taxonomy" id="1341696"/>
    <lineage>
        <taxon>Bacteria</taxon>
        <taxon>Pseudomonadati</taxon>
        <taxon>Pseudomonadota</taxon>
        <taxon>Gammaproteobacteria</taxon>
        <taxon>Lysobacterales</taxon>
        <taxon>Lysobacteraceae</taxon>
        <taxon>Rehaibacterium</taxon>
    </lineage>
</organism>
<protein>
    <recommendedName>
        <fullName evidence="7">Ankyrin repeat domain-containing protein</fullName>
    </recommendedName>
</protein>
<dbReference type="RefSeq" id="WP_183949010.1">
    <property type="nucleotide sequence ID" value="NZ_JACHHX010000018.1"/>
</dbReference>
<keyword evidence="4" id="KW-0472">Membrane</keyword>
<keyword evidence="6" id="KW-1185">Reference proteome</keyword>
<dbReference type="AlphaFoldDB" id="A0A7W7Y1F6"/>
<feature type="repeat" description="ANK" evidence="3">
    <location>
        <begin position="716"/>
        <end position="748"/>
    </location>
</feature>
<dbReference type="Pfam" id="PF13857">
    <property type="entry name" value="Ank_5"/>
    <property type="match status" value="1"/>
</dbReference>
<feature type="repeat" description="ANK" evidence="3">
    <location>
        <begin position="880"/>
        <end position="908"/>
    </location>
</feature>
<feature type="transmembrane region" description="Helical" evidence="4">
    <location>
        <begin position="36"/>
        <end position="53"/>
    </location>
</feature>
<dbReference type="InterPro" id="IPR036770">
    <property type="entry name" value="Ankyrin_rpt-contain_sf"/>
</dbReference>
<evidence type="ECO:0000256" key="4">
    <source>
        <dbReference type="SAM" id="Phobius"/>
    </source>
</evidence>
<keyword evidence="1" id="KW-0677">Repeat</keyword>
<evidence type="ECO:0000256" key="3">
    <source>
        <dbReference type="PROSITE-ProRule" id="PRU00023"/>
    </source>
</evidence>
<dbReference type="EMBL" id="JACHHX010000018">
    <property type="protein sequence ID" value="MBB5016341.1"/>
    <property type="molecule type" value="Genomic_DNA"/>
</dbReference>
<feature type="repeat" description="ANK" evidence="3">
    <location>
        <begin position="847"/>
        <end position="879"/>
    </location>
</feature>
<feature type="transmembrane region" description="Helical" evidence="4">
    <location>
        <begin position="96"/>
        <end position="114"/>
    </location>
</feature>
<feature type="repeat" description="ANK" evidence="3">
    <location>
        <begin position="372"/>
        <end position="397"/>
    </location>
</feature>
<dbReference type="Gene3D" id="1.25.40.20">
    <property type="entry name" value="Ankyrin repeat-containing domain"/>
    <property type="match status" value="7"/>
</dbReference>
<dbReference type="InterPro" id="IPR051165">
    <property type="entry name" value="Multifunctional_ANK_Repeat"/>
</dbReference>
<dbReference type="Proteomes" id="UP000519004">
    <property type="component" value="Unassembled WGS sequence"/>
</dbReference>
<feature type="repeat" description="ANK" evidence="3">
    <location>
        <begin position="749"/>
        <end position="781"/>
    </location>
</feature>
<keyword evidence="4" id="KW-0812">Transmembrane</keyword>
<sequence length="1103" mass="114788">MPDRGDTRVGAALIASAVGLALAALPLFLAHPAALAGLWLAWVPFGLAAGWWLGTRTPGELLRDAVVLGLLWTAALLSFALLLAWPLQRLQQAPSLGGVLALGAACGLGLFAFWRTWPATGRALRTGGSLAELRVAARHGAGLAWRGFGVALALAGALLPVLLLAWPGLVEGAARDWLLPAGIVAVATMPLLAAWLGEPPEVAETVGLLPVTTARAYGGETMAVVEDEADAGLSLESRLYLAARLGRIEQALDLLEAGADPHALPPPGGRDQRTLAMLAAVHVDLRLLRALIAAGVDLNLAHAGLTPLLAATRDSWHGRVEAVMTLLANGADPRVVDADGNTPLHHAARSTDPGVAALLLDAGAALDAVNHEGLSPLGVACAAGNWRLAKFLIERGAHNEPAGGQPVLLAAAGGDDDPAGVNLLLRHKARVDARDQRGRTALLVACRADNAEIVAALLAAGADRNAHDDEGFTPLLAASAAGSLAALRVLIPTQPDPGAVDAAGRNALALLMQARQADPEIVPLLLRLGVDPGQRDRDGRRPLDLAVAAGRWRLVRALDPLHPLPSSLLDESEDALDEPEQSPESLLRDALIARRFDEAARMLPLAPPEAASALLPVFADECDLDLFDWLLRHGVDPERPLPGGGDGVAFRLLARGRHAAPALRRLLARGVGIGGRGGLARFLAACAGDRSHAGEHEALALDLLARGADPFGKNPAGDPPLALALRLGWSRLALALLATGADPNQRDARGLSPLHLACARGDAALVKALVRHGASPEARSPDGQTPLGLALASGRRELAHWLEWRQWRLPGRPLQPADLPAAAMVGDRDAVERLLELGLPIDAVDVQGCSALLRAAGGGHAALVELLLARGADVALSACTGATPLSAAVSMRHPQIVERLLVAGAAVDQALPGGITPLMVAAALGLDDMCRRLLAGGADIAAQDGQGHGALHCAAIQAFQSRDRDRVVRLFDLLLRAGAGADAPAQGGLTPLLLVLGARAEPGSSCDEDTVLAALERLLAENVALDVQERRGFGPLHLACLHGLRRVVRRLLRAGADPGLRDTLNRTPHDIAVLRGFVDVAAEFEPARGQVSLARFLREPPRE</sequence>
<feature type="transmembrane region" description="Helical" evidence="4">
    <location>
        <begin position="143"/>
        <end position="165"/>
    </location>
</feature>